<evidence type="ECO:0000256" key="1">
    <source>
        <dbReference type="SAM" id="SignalP"/>
    </source>
</evidence>
<dbReference type="InterPro" id="IPR032710">
    <property type="entry name" value="NTF2-like_dom_sf"/>
</dbReference>
<organism evidence="3 4">
    <name type="scientific">Salinimonas sediminis</name>
    <dbReference type="NCBI Taxonomy" id="2303538"/>
    <lineage>
        <taxon>Bacteria</taxon>
        <taxon>Pseudomonadati</taxon>
        <taxon>Pseudomonadota</taxon>
        <taxon>Gammaproteobacteria</taxon>
        <taxon>Alteromonadales</taxon>
        <taxon>Alteromonadaceae</taxon>
        <taxon>Alteromonas/Salinimonas group</taxon>
        <taxon>Salinimonas</taxon>
    </lineage>
</organism>
<dbReference type="SUPFAM" id="SSF54427">
    <property type="entry name" value="NTF2-like"/>
    <property type="match status" value="1"/>
</dbReference>
<keyword evidence="1" id="KW-0732">Signal</keyword>
<evidence type="ECO:0000313" key="3">
    <source>
        <dbReference type="EMBL" id="AXR06596.1"/>
    </source>
</evidence>
<dbReference type="RefSeq" id="WP_117316665.1">
    <property type="nucleotide sequence ID" value="NZ_CP031769.1"/>
</dbReference>
<dbReference type="AlphaFoldDB" id="A0A346NM39"/>
<dbReference type="Gene3D" id="3.10.450.50">
    <property type="match status" value="1"/>
</dbReference>
<sequence>MFKKITTILLLTMSFFGIAHEEAHHSNEAQIKHIISQIDYGWENGDGKPFRKHFLDFKGARYIESGGQNVGLDDLVEHHVEPEKDALAFLDIDYNNIDVHIEGDFAWALADTVVKGEVRKSGKKFDKTGFQTFLFKRVDDEWKVIHTHSSSRNRAKK</sequence>
<keyword evidence="4" id="KW-1185">Reference proteome</keyword>
<dbReference type="InterPro" id="IPR027843">
    <property type="entry name" value="DUF4440"/>
</dbReference>
<accession>A0A346NM39</accession>
<feature type="domain" description="DUF4440" evidence="2">
    <location>
        <begin position="42"/>
        <end position="144"/>
    </location>
</feature>
<dbReference type="Pfam" id="PF14534">
    <property type="entry name" value="DUF4440"/>
    <property type="match status" value="1"/>
</dbReference>
<feature type="signal peptide" evidence="1">
    <location>
        <begin position="1"/>
        <end position="19"/>
    </location>
</feature>
<protein>
    <submittedName>
        <fullName evidence="3">Nuclear transport factor 2 family protein</fullName>
    </submittedName>
</protein>
<proteinExistence type="predicted"/>
<dbReference type="Proteomes" id="UP000262073">
    <property type="component" value="Chromosome"/>
</dbReference>
<dbReference type="KEGG" id="salm:D0Y50_09570"/>
<evidence type="ECO:0000313" key="4">
    <source>
        <dbReference type="Proteomes" id="UP000262073"/>
    </source>
</evidence>
<name>A0A346NM39_9ALTE</name>
<feature type="chain" id="PRO_5017037965" evidence="1">
    <location>
        <begin position="20"/>
        <end position="157"/>
    </location>
</feature>
<reference evidence="3 4" key="1">
    <citation type="submission" date="2018-08" db="EMBL/GenBank/DDBJ databases">
        <title>Salinimonas sediminis sp. nov., a piezophilic bacterium isolated from a deep-sea sediment sample from the New Britain Trench.</title>
        <authorList>
            <person name="Cao J."/>
        </authorList>
    </citation>
    <scope>NUCLEOTIDE SEQUENCE [LARGE SCALE GENOMIC DNA]</scope>
    <source>
        <strain evidence="3 4">N102</strain>
    </source>
</reference>
<dbReference type="OrthoDB" id="5574313at2"/>
<evidence type="ECO:0000259" key="2">
    <source>
        <dbReference type="Pfam" id="PF14534"/>
    </source>
</evidence>
<gene>
    <name evidence="3" type="ORF">D0Y50_09570</name>
</gene>
<dbReference type="EMBL" id="CP031769">
    <property type="protein sequence ID" value="AXR06596.1"/>
    <property type="molecule type" value="Genomic_DNA"/>
</dbReference>